<accession>A0A4C1YWN6</accession>
<sequence>MIRQERDELRELVVKTGMSVKNVSKALATSVSSFKFTLRPVSRQITRFIVPDSKRQKLFPYVVPSQNIPKRSSDKEVPLAQKIKSIARENGADIRHRKIVESNKELGLAIENEETKFEDNNITDNNSHVMTSSTQVNLVDYRNYRPEKIDYS</sequence>
<reference evidence="1 2" key="1">
    <citation type="journal article" date="2019" name="Commun. Biol.">
        <title>The bagworm genome reveals a unique fibroin gene that provides high tensile strength.</title>
        <authorList>
            <person name="Kono N."/>
            <person name="Nakamura H."/>
            <person name="Ohtoshi R."/>
            <person name="Tomita M."/>
            <person name="Numata K."/>
            <person name="Arakawa K."/>
        </authorList>
    </citation>
    <scope>NUCLEOTIDE SEQUENCE [LARGE SCALE GENOMIC DNA]</scope>
</reference>
<dbReference type="EMBL" id="BGZK01001406">
    <property type="protein sequence ID" value="GBP79234.1"/>
    <property type="molecule type" value="Genomic_DNA"/>
</dbReference>
<evidence type="ECO:0000313" key="1">
    <source>
        <dbReference type="EMBL" id="GBP79234.1"/>
    </source>
</evidence>
<comment type="caution">
    <text evidence="1">The sequence shown here is derived from an EMBL/GenBank/DDBJ whole genome shotgun (WGS) entry which is preliminary data.</text>
</comment>
<dbReference type="Proteomes" id="UP000299102">
    <property type="component" value="Unassembled WGS sequence"/>
</dbReference>
<evidence type="ECO:0000313" key="2">
    <source>
        <dbReference type="Proteomes" id="UP000299102"/>
    </source>
</evidence>
<gene>
    <name evidence="1" type="ORF">EVAR_87329_1</name>
</gene>
<name>A0A4C1YWN6_EUMVA</name>
<keyword evidence="2" id="KW-1185">Reference proteome</keyword>
<protein>
    <submittedName>
        <fullName evidence="1">Uncharacterized protein</fullName>
    </submittedName>
</protein>
<dbReference type="AlphaFoldDB" id="A0A4C1YWN6"/>
<proteinExistence type="predicted"/>
<organism evidence="1 2">
    <name type="scientific">Eumeta variegata</name>
    <name type="common">Bagworm moth</name>
    <name type="synonym">Eumeta japonica</name>
    <dbReference type="NCBI Taxonomy" id="151549"/>
    <lineage>
        <taxon>Eukaryota</taxon>
        <taxon>Metazoa</taxon>
        <taxon>Ecdysozoa</taxon>
        <taxon>Arthropoda</taxon>
        <taxon>Hexapoda</taxon>
        <taxon>Insecta</taxon>
        <taxon>Pterygota</taxon>
        <taxon>Neoptera</taxon>
        <taxon>Endopterygota</taxon>
        <taxon>Lepidoptera</taxon>
        <taxon>Glossata</taxon>
        <taxon>Ditrysia</taxon>
        <taxon>Tineoidea</taxon>
        <taxon>Psychidae</taxon>
        <taxon>Oiketicinae</taxon>
        <taxon>Eumeta</taxon>
    </lineage>
</organism>